<evidence type="ECO:0000313" key="2">
    <source>
        <dbReference type="Proteomes" id="UP000199632"/>
    </source>
</evidence>
<proteinExistence type="predicted"/>
<sequence length="167" mass="17870">MSGSSREQKILMRKAFSPLRLAMAGLLAMVVVVAIPGVAQAALPSGYTVVTYTTPRDGGSYDRTVTLFDPNDVAPGDGKFQADPYAGTPGDAIRACDWLADGWGMEIRLDTNPGTGWDRTATTRGNNSPYCSGWASGDIAEDTLIWIQVCLVKGATEYCDQIRTARS</sequence>
<evidence type="ECO:0000313" key="1">
    <source>
        <dbReference type="EMBL" id="SDY66964.1"/>
    </source>
</evidence>
<dbReference type="EMBL" id="FNQB01000001">
    <property type="protein sequence ID" value="SDY66964.1"/>
    <property type="molecule type" value="Genomic_DNA"/>
</dbReference>
<dbReference type="Proteomes" id="UP000199632">
    <property type="component" value="Unassembled WGS sequence"/>
</dbReference>
<organism evidence="1 2">
    <name type="scientific">Asanoa ishikariensis</name>
    <dbReference type="NCBI Taxonomy" id="137265"/>
    <lineage>
        <taxon>Bacteria</taxon>
        <taxon>Bacillati</taxon>
        <taxon>Actinomycetota</taxon>
        <taxon>Actinomycetes</taxon>
        <taxon>Micromonosporales</taxon>
        <taxon>Micromonosporaceae</taxon>
        <taxon>Asanoa</taxon>
    </lineage>
</organism>
<accession>A0A1H3LSG4</accession>
<dbReference type="STRING" id="137265.SAMN05421684_0921"/>
<gene>
    <name evidence="1" type="ORF">SAMN05421684_0921</name>
</gene>
<keyword evidence="2" id="KW-1185">Reference proteome</keyword>
<reference evidence="2" key="1">
    <citation type="submission" date="2016-10" db="EMBL/GenBank/DDBJ databases">
        <authorList>
            <person name="Varghese N."/>
            <person name="Submissions S."/>
        </authorList>
    </citation>
    <scope>NUCLEOTIDE SEQUENCE [LARGE SCALE GENOMIC DNA]</scope>
    <source>
        <strain evidence="2">DSM 44718</strain>
    </source>
</reference>
<protein>
    <submittedName>
        <fullName evidence="1">Uncharacterized protein</fullName>
    </submittedName>
</protein>
<dbReference type="AlphaFoldDB" id="A0A1H3LSG4"/>
<name>A0A1H3LSG4_9ACTN</name>